<dbReference type="InterPro" id="IPR020508">
    <property type="entry name" value="SecM_small"/>
</dbReference>
<evidence type="ECO:0000313" key="2">
    <source>
        <dbReference type="Proteomes" id="UP000006457"/>
    </source>
</evidence>
<accession>I3D6P3</accession>
<protein>
    <submittedName>
        <fullName evidence="1">PF10818 family protein</fullName>
    </submittedName>
</protein>
<comment type="caution">
    <text evidence="1">The sequence shown here is derived from an EMBL/GenBank/DDBJ whole genome shotgun (WGS) entry which is preliminary data.</text>
</comment>
<dbReference type="PATRIC" id="fig|1095749.3.peg.2019"/>
<reference evidence="1 2" key="1">
    <citation type="submission" date="2012-03" db="EMBL/GenBank/DDBJ databases">
        <authorList>
            <person name="Harkins D.M."/>
            <person name="Madupu R."/>
            <person name="Durkin A.S."/>
            <person name="Torralba M."/>
            <person name="Methe B."/>
            <person name="Sutton G.G."/>
            <person name="Nelson K.E."/>
        </authorList>
    </citation>
    <scope>NUCLEOTIDE SEQUENCE [LARGE SCALE GENOMIC DNA]</scope>
    <source>
        <strain evidence="1 2">CCUG 2042</strain>
    </source>
</reference>
<sequence>MIAMFALPNVQGIEYSESTTENYQQQSHHFQQQLLKKVALVHQAIAPYSDVQQRHIEQVKFSKSEPHLFVSSLCEFSPPIRGSPSL</sequence>
<organism evidence="1 2">
    <name type="scientific">Pasteurella bettyae CCUG 2042</name>
    <dbReference type="NCBI Taxonomy" id="1095749"/>
    <lineage>
        <taxon>Bacteria</taxon>
        <taxon>Pseudomonadati</taxon>
        <taxon>Pseudomonadota</taxon>
        <taxon>Gammaproteobacteria</taxon>
        <taxon>Pasteurellales</taxon>
        <taxon>Pasteurellaceae</taxon>
        <taxon>Pasteurella</taxon>
    </lineage>
</organism>
<dbReference type="AlphaFoldDB" id="I3D6P3"/>
<dbReference type="Proteomes" id="UP000006457">
    <property type="component" value="Unassembled WGS sequence"/>
</dbReference>
<gene>
    <name evidence="1" type="ORF">HMPREF1052_0682</name>
</gene>
<proteinExistence type="predicted"/>
<dbReference type="EMBL" id="AJSX01000047">
    <property type="protein sequence ID" value="EIJ67386.1"/>
    <property type="molecule type" value="Genomic_DNA"/>
</dbReference>
<keyword evidence="2" id="KW-1185">Reference proteome</keyword>
<evidence type="ECO:0000313" key="1">
    <source>
        <dbReference type="EMBL" id="EIJ67386.1"/>
    </source>
</evidence>
<dbReference type="Pfam" id="PF10818">
    <property type="entry name" value="SecM_small"/>
    <property type="match status" value="1"/>
</dbReference>
<name>I3D6P3_9PAST</name>